<keyword evidence="4" id="KW-0726">Sexual differentiation</keyword>
<dbReference type="FunFam" id="3.50.20.20:FF:000001">
    <property type="entry name" value="14 kDa phosphohistidine phosphatase"/>
    <property type="match status" value="1"/>
</dbReference>
<comment type="function">
    <text evidence="1">JanA and janB regulate somatic sex differentiation.</text>
</comment>
<evidence type="ECO:0000256" key="1">
    <source>
        <dbReference type="ARBA" id="ARBA00002508"/>
    </source>
</evidence>
<evidence type="ECO:0000256" key="6">
    <source>
        <dbReference type="PIRSR" id="PIRSR607702-1"/>
    </source>
</evidence>
<dbReference type="EMBL" id="GEDC01018895">
    <property type="protein sequence ID" value="JAS18403.1"/>
    <property type="molecule type" value="Transcribed_RNA"/>
</dbReference>
<evidence type="ECO:0000256" key="4">
    <source>
        <dbReference type="ARBA" id="ARBA00022928"/>
    </source>
</evidence>
<evidence type="ECO:0000256" key="5">
    <source>
        <dbReference type="ARBA" id="ARBA00068494"/>
    </source>
</evidence>
<evidence type="ECO:0000313" key="8">
    <source>
        <dbReference type="EMBL" id="JAS18403.1"/>
    </source>
</evidence>
<protein>
    <recommendedName>
        <fullName evidence="5">Sex-regulated protein janus-A</fullName>
    </recommendedName>
</protein>
<reference evidence="8" key="1">
    <citation type="submission" date="2015-12" db="EMBL/GenBank/DDBJ databases">
        <title>De novo transcriptome assembly of four potential Pierce s Disease insect vectors from Arizona vineyards.</title>
        <authorList>
            <person name="Tassone E.E."/>
        </authorList>
    </citation>
    <scope>NUCLEOTIDE SEQUENCE</scope>
</reference>
<proteinExistence type="inferred from homology"/>
<feature type="active site" description="Proton acceptor" evidence="6">
    <location>
        <position position="71"/>
    </location>
</feature>
<gene>
    <name evidence="8" type="ORF">g.4418</name>
</gene>
<dbReference type="PANTHER" id="PTHR12258:SF5">
    <property type="entry name" value="BCDNA.GH02250-RELATED"/>
    <property type="match status" value="1"/>
</dbReference>
<dbReference type="Pfam" id="PF05005">
    <property type="entry name" value="Ocnus"/>
    <property type="match status" value="1"/>
</dbReference>
<sequence length="143" mass="15924">MSFFISKRKTAELFEFSIRTASSIMANALNSVPDVEIDPEGVFKYILIKVFEKQGGASKMIVRGNKQGPYHADIYDECTPMIHKLGLATTCTGGGRIDHNATAKKILVYGYSQGYGKADHKIAVDLLKKHYTDYDITFSDEGY</sequence>
<name>A0A1B6CYR7_9HEMI</name>
<evidence type="ECO:0000256" key="2">
    <source>
        <dbReference type="ARBA" id="ARBA00010971"/>
    </source>
</evidence>
<organism evidence="8">
    <name type="scientific">Clastoptera arizonana</name>
    <name type="common">Arizona spittle bug</name>
    <dbReference type="NCBI Taxonomy" id="38151"/>
    <lineage>
        <taxon>Eukaryota</taxon>
        <taxon>Metazoa</taxon>
        <taxon>Ecdysozoa</taxon>
        <taxon>Arthropoda</taxon>
        <taxon>Hexapoda</taxon>
        <taxon>Insecta</taxon>
        <taxon>Pterygota</taxon>
        <taxon>Neoptera</taxon>
        <taxon>Paraneoptera</taxon>
        <taxon>Hemiptera</taxon>
        <taxon>Auchenorrhyncha</taxon>
        <taxon>Cercopoidea</taxon>
        <taxon>Clastopteridae</taxon>
        <taxon>Clastoptera</taxon>
    </lineage>
</organism>
<accession>A0A1B6CYR7</accession>
<dbReference type="InterPro" id="IPR007702">
    <property type="entry name" value="Janus"/>
</dbReference>
<keyword evidence="3" id="KW-0221">Differentiation</keyword>
<dbReference type="PANTHER" id="PTHR12258">
    <property type="entry name" value="JANUS-A/JANUS-B"/>
    <property type="match status" value="1"/>
</dbReference>
<dbReference type="Gene3D" id="3.50.20.20">
    <property type="entry name" value="Janus/Ocnus"/>
    <property type="match status" value="1"/>
</dbReference>
<evidence type="ECO:0000256" key="7">
    <source>
        <dbReference type="PIRSR" id="PIRSR607702-2"/>
    </source>
</evidence>
<dbReference type="GO" id="GO:0101006">
    <property type="term" value="F:protein histidine phosphatase activity"/>
    <property type="evidence" value="ECO:0007669"/>
    <property type="project" value="TreeGrafter"/>
</dbReference>
<evidence type="ECO:0000256" key="3">
    <source>
        <dbReference type="ARBA" id="ARBA00022782"/>
    </source>
</evidence>
<dbReference type="InterPro" id="IPR038596">
    <property type="entry name" value="Janus_sf"/>
</dbReference>
<feature type="binding site" evidence="7">
    <location>
        <position position="44"/>
    </location>
    <ligand>
        <name>substrate</name>
    </ligand>
</feature>
<dbReference type="AlphaFoldDB" id="A0A1B6CYR7"/>
<dbReference type="GO" id="GO:0005829">
    <property type="term" value="C:cytosol"/>
    <property type="evidence" value="ECO:0007669"/>
    <property type="project" value="TreeGrafter"/>
</dbReference>
<dbReference type="GO" id="GO:0030154">
    <property type="term" value="P:cell differentiation"/>
    <property type="evidence" value="ECO:0007669"/>
    <property type="project" value="UniProtKB-KW"/>
</dbReference>
<dbReference type="SUPFAM" id="SSF143724">
    <property type="entry name" value="PHP14-like"/>
    <property type="match status" value="1"/>
</dbReference>
<dbReference type="GO" id="GO:0007548">
    <property type="term" value="P:sex differentiation"/>
    <property type="evidence" value="ECO:0007669"/>
    <property type="project" value="UniProtKB-KW"/>
</dbReference>
<comment type="similarity">
    <text evidence="2">Belongs to the janus family.</text>
</comment>